<dbReference type="SMART" id="SM00065">
    <property type="entry name" value="GAF"/>
    <property type="match status" value="1"/>
</dbReference>
<dbReference type="InterPro" id="IPR052016">
    <property type="entry name" value="Bact_Sigma-Reg"/>
</dbReference>
<dbReference type="PANTHER" id="PTHR43156:SF2">
    <property type="entry name" value="STAGE II SPORULATION PROTEIN E"/>
    <property type="match status" value="1"/>
</dbReference>
<dbReference type="SUPFAM" id="SSF55785">
    <property type="entry name" value="PYP-like sensor domain (PAS domain)"/>
    <property type="match status" value="2"/>
</dbReference>
<feature type="domain" description="PAS" evidence="3">
    <location>
        <begin position="25"/>
        <end position="62"/>
    </location>
</feature>
<dbReference type="CDD" id="cd00130">
    <property type="entry name" value="PAS"/>
    <property type="match status" value="2"/>
</dbReference>
<dbReference type="CDD" id="cd16936">
    <property type="entry name" value="HATPase_RsbW-like"/>
    <property type="match status" value="1"/>
</dbReference>
<evidence type="ECO:0000259" key="3">
    <source>
        <dbReference type="PROSITE" id="PS50112"/>
    </source>
</evidence>
<dbReference type="NCBIfam" id="TIGR00229">
    <property type="entry name" value="sensory_box"/>
    <property type="match status" value="2"/>
</dbReference>
<dbReference type="Pfam" id="PF07228">
    <property type="entry name" value="SpoIIE"/>
    <property type="match status" value="1"/>
</dbReference>
<dbReference type="SMART" id="SM00331">
    <property type="entry name" value="PP2C_SIG"/>
    <property type="match status" value="1"/>
</dbReference>
<dbReference type="InterPro" id="IPR013656">
    <property type="entry name" value="PAS_4"/>
</dbReference>
<evidence type="ECO:0000256" key="2">
    <source>
        <dbReference type="SAM" id="MobiDB-lite"/>
    </source>
</evidence>
<dbReference type="InterPro" id="IPR036457">
    <property type="entry name" value="PPM-type-like_dom_sf"/>
</dbReference>
<dbReference type="InterPro" id="IPR000014">
    <property type="entry name" value="PAS"/>
</dbReference>
<dbReference type="SUPFAM" id="SSF81606">
    <property type="entry name" value="PP2C-like"/>
    <property type="match status" value="1"/>
</dbReference>
<reference evidence="4 5" key="1">
    <citation type="journal article" date="2019" name="Int. J. Syst. Evol. Microbiol.">
        <title>The Global Catalogue of Microorganisms (GCM) 10K type strain sequencing project: providing services to taxonomists for standard genome sequencing and annotation.</title>
        <authorList>
            <consortium name="The Broad Institute Genomics Platform"/>
            <consortium name="The Broad Institute Genome Sequencing Center for Infectious Disease"/>
            <person name="Wu L."/>
            <person name="Ma J."/>
        </authorList>
    </citation>
    <scope>NUCLEOTIDE SEQUENCE [LARGE SCALE GENOMIC DNA]</scope>
    <source>
        <strain evidence="4 5">JCM 6307</strain>
    </source>
</reference>
<evidence type="ECO:0000313" key="5">
    <source>
        <dbReference type="Proteomes" id="UP001501358"/>
    </source>
</evidence>
<gene>
    <name evidence="4" type="ORF">GCM10010406_43940</name>
</gene>
<dbReference type="Gene3D" id="3.30.450.20">
    <property type="entry name" value="PAS domain"/>
    <property type="match status" value="2"/>
</dbReference>
<dbReference type="SMART" id="SM00091">
    <property type="entry name" value="PAS"/>
    <property type="match status" value="2"/>
</dbReference>
<keyword evidence="5" id="KW-1185">Reference proteome</keyword>
<dbReference type="Pfam" id="PF08448">
    <property type="entry name" value="PAS_4"/>
    <property type="match status" value="1"/>
</dbReference>
<dbReference type="InterPro" id="IPR013767">
    <property type="entry name" value="PAS_fold"/>
</dbReference>
<dbReference type="RefSeq" id="WP_344384969.1">
    <property type="nucleotide sequence ID" value="NZ_BAAATA010000032.1"/>
</dbReference>
<dbReference type="InterPro" id="IPR029016">
    <property type="entry name" value="GAF-like_dom_sf"/>
</dbReference>
<protein>
    <submittedName>
        <fullName evidence="4">SpoIIE family protein phosphatase</fullName>
    </submittedName>
</protein>
<dbReference type="Gene3D" id="3.30.565.10">
    <property type="entry name" value="Histidine kinase-like ATPase, C-terminal domain"/>
    <property type="match status" value="1"/>
</dbReference>
<dbReference type="Pfam" id="PF00989">
    <property type="entry name" value="PAS"/>
    <property type="match status" value="1"/>
</dbReference>
<dbReference type="Gene3D" id="3.60.40.10">
    <property type="entry name" value="PPM-type phosphatase domain"/>
    <property type="match status" value="1"/>
</dbReference>
<sequence>MDMHDATLGDGPGGLPFPAFSATAVVDARGIVVGWSEGAERLLGHSREEAVSSPVDRLLGPDVPQATGRLLARSAGWSGTAELRHRDGRTLPVWLEVHPSLNDEGALQWLVVALPADRVTASRQEGRPGGPAEEARTADEREADRQTAEEAFLQCRLPVAVCDEHLRILRASDGLAREAGMAEERMRGLPVTDLLPTPVRREVEAGMLRVLETGEPGRLEVHVGTPAGSRERVWSVSLSPLRNPAGRVHRVELTVLDTTEEYWARERLALLNDVSTQVGSTLDVTRTAQEMADVAVGRLADFVTVDLLDPLFRGSEPKPFAGTVPLRRAAQASIFPGVPESVTEPGELDYYPEDSPPAVCLATGRPSQHSVLDEAVVKWGARDPSRMGTVHRFGVHSIMVVPLRARGITLGIAVLVRHRHPEPFDDDDLRLAGEIAARAAVSVDNARRYTRERSTALALQRSLLPQRPAVQEAVSVASCYLPASSRAGVGGDWFDVIPLSGARVALVVGDVVGHGLRASATMGRLRTAVRTLADVDLPPDELLVHLDDLVAHLAAEENTATEPELEVVTDLVATCLYVVYDPVSRLCCVSSAGHPPPALVTPDGAVGLVDLSPGPPLGVGGLPFESVERKLPEGSVLVLYTDGLVEAGGRDIDTGTDELLRVLAGPAPSLEDACSTLTRALLPERTTDDVALLVARTRALDADQVASWELPSDPAAVSRARSMASERLTAWGLEDAAFTTELVVSELVTNAIRYGSPPVRLRLIRDGVIVCEVSDGSSTAPHLRRARTYDEGGRGLLLVAQFAQRWGTRHTPGGKTIWAEIALPGPAPWS</sequence>
<keyword evidence="1" id="KW-0378">Hydrolase</keyword>
<dbReference type="Pfam" id="PF01590">
    <property type="entry name" value="GAF"/>
    <property type="match status" value="1"/>
</dbReference>
<dbReference type="Pfam" id="PF13581">
    <property type="entry name" value="HATPase_c_2"/>
    <property type="match status" value="1"/>
</dbReference>
<dbReference type="EMBL" id="BAAATA010000032">
    <property type="protein sequence ID" value="GAA2502624.1"/>
    <property type="molecule type" value="Genomic_DNA"/>
</dbReference>
<dbReference type="SUPFAM" id="SSF55781">
    <property type="entry name" value="GAF domain-like"/>
    <property type="match status" value="1"/>
</dbReference>
<dbReference type="InterPro" id="IPR003018">
    <property type="entry name" value="GAF"/>
</dbReference>
<dbReference type="InterPro" id="IPR001932">
    <property type="entry name" value="PPM-type_phosphatase-like_dom"/>
</dbReference>
<feature type="compositionally biased region" description="Basic and acidic residues" evidence="2">
    <location>
        <begin position="133"/>
        <end position="146"/>
    </location>
</feature>
<comment type="caution">
    <text evidence="4">The sequence shown here is derived from an EMBL/GenBank/DDBJ whole genome shotgun (WGS) entry which is preliminary data.</text>
</comment>
<evidence type="ECO:0000313" key="4">
    <source>
        <dbReference type="EMBL" id="GAA2502624.1"/>
    </source>
</evidence>
<dbReference type="Proteomes" id="UP001501358">
    <property type="component" value="Unassembled WGS sequence"/>
</dbReference>
<dbReference type="PANTHER" id="PTHR43156">
    <property type="entry name" value="STAGE II SPORULATION PROTEIN E-RELATED"/>
    <property type="match status" value="1"/>
</dbReference>
<dbReference type="Gene3D" id="3.30.450.40">
    <property type="match status" value="1"/>
</dbReference>
<dbReference type="PROSITE" id="PS50112">
    <property type="entry name" value="PAS"/>
    <property type="match status" value="1"/>
</dbReference>
<feature type="region of interest" description="Disordered" evidence="2">
    <location>
        <begin position="121"/>
        <end position="146"/>
    </location>
</feature>
<name>A0ABN3MKG6_9ACTN</name>
<accession>A0ABN3MKG6</accession>
<proteinExistence type="predicted"/>
<dbReference type="InterPro" id="IPR003594">
    <property type="entry name" value="HATPase_dom"/>
</dbReference>
<dbReference type="InterPro" id="IPR036890">
    <property type="entry name" value="HATPase_C_sf"/>
</dbReference>
<dbReference type="InterPro" id="IPR035965">
    <property type="entry name" value="PAS-like_dom_sf"/>
</dbReference>
<dbReference type="SUPFAM" id="SSF55874">
    <property type="entry name" value="ATPase domain of HSP90 chaperone/DNA topoisomerase II/histidine kinase"/>
    <property type="match status" value="1"/>
</dbReference>
<evidence type="ECO:0000256" key="1">
    <source>
        <dbReference type="ARBA" id="ARBA00022801"/>
    </source>
</evidence>
<organism evidence="4 5">
    <name type="scientific">Streptomyces thermolineatus</name>
    <dbReference type="NCBI Taxonomy" id="44033"/>
    <lineage>
        <taxon>Bacteria</taxon>
        <taxon>Bacillati</taxon>
        <taxon>Actinomycetota</taxon>
        <taxon>Actinomycetes</taxon>
        <taxon>Kitasatosporales</taxon>
        <taxon>Streptomycetaceae</taxon>
        <taxon>Streptomyces</taxon>
    </lineage>
</organism>